<organism evidence="2 3">
    <name type="scientific">Dendrobium catenatum</name>
    <dbReference type="NCBI Taxonomy" id="906689"/>
    <lineage>
        <taxon>Eukaryota</taxon>
        <taxon>Viridiplantae</taxon>
        <taxon>Streptophyta</taxon>
        <taxon>Embryophyta</taxon>
        <taxon>Tracheophyta</taxon>
        <taxon>Spermatophyta</taxon>
        <taxon>Magnoliopsida</taxon>
        <taxon>Liliopsida</taxon>
        <taxon>Asparagales</taxon>
        <taxon>Orchidaceae</taxon>
        <taxon>Epidendroideae</taxon>
        <taxon>Malaxideae</taxon>
        <taxon>Dendrobiinae</taxon>
        <taxon>Dendrobium</taxon>
    </lineage>
</organism>
<dbReference type="Proteomes" id="UP000233837">
    <property type="component" value="Unassembled WGS sequence"/>
</dbReference>
<keyword evidence="3" id="KW-1185">Reference proteome</keyword>
<evidence type="ECO:0000256" key="1">
    <source>
        <dbReference type="SAM" id="Phobius"/>
    </source>
</evidence>
<evidence type="ECO:0000313" key="3">
    <source>
        <dbReference type="Proteomes" id="UP000233837"/>
    </source>
</evidence>
<gene>
    <name evidence="2" type="ORF">MA16_Dca028684</name>
</gene>
<dbReference type="EMBL" id="KZ505608">
    <property type="protein sequence ID" value="PKU59072.1"/>
    <property type="molecule type" value="Genomic_DNA"/>
</dbReference>
<keyword evidence="1" id="KW-0812">Transmembrane</keyword>
<protein>
    <submittedName>
        <fullName evidence="2">Uncharacterized protein</fullName>
    </submittedName>
</protein>
<name>A0A2I0V6N8_9ASPA</name>
<dbReference type="AlphaFoldDB" id="A0A2I0V6N8"/>
<keyword evidence="1" id="KW-1133">Transmembrane helix</keyword>
<sequence>MANPELESELVFDIYGAIHLTRSPFFDVGFGSDDTVEDYLNRILPTLVDVIDDQFQDYDWTLTGHPPASPPSPPPLPSPPLRIICAVYLGVISFLVWFFFLRQS</sequence>
<reference evidence="2 3" key="2">
    <citation type="journal article" date="2017" name="Nature">
        <title>The Apostasia genome and the evolution of orchids.</title>
        <authorList>
            <person name="Zhang G.Q."/>
            <person name="Liu K.W."/>
            <person name="Li Z."/>
            <person name="Lohaus R."/>
            <person name="Hsiao Y.Y."/>
            <person name="Niu S.C."/>
            <person name="Wang J.Y."/>
            <person name="Lin Y.C."/>
            <person name="Xu Q."/>
            <person name="Chen L.J."/>
            <person name="Yoshida K."/>
            <person name="Fujiwara S."/>
            <person name="Wang Z.W."/>
            <person name="Zhang Y.Q."/>
            <person name="Mitsuda N."/>
            <person name="Wang M."/>
            <person name="Liu G.H."/>
            <person name="Pecoraro L."/>
            <person name="Huang H.X."/>
            <person name="Xiao X.J."/>
            <person name="Lin M."/>
            <person name="Wu X.Y."/>
            <person name="Wu W.L."/>
            <person name="Chen Y.Y."/>
            <person name="Chang S.B."/>
            <person name="Sakamoto S."/>
            <person name="Ohme-Takagi M."/>
            <person name="Yagi M."/>
            <person name="Zeng S.J."/>
            <person name="Shen C.Y."/>
            <person name="Yeh C.M."/>
            <person name="Luo Y.B."/>
            <person name="Tsai W.C."/>
            <person name="Van de Peer Y."/>
            <person name="Liu Z.J."/>
        </authorList>
    </citation>
    <scope>NUCLEOTIDE SEQUENCE [LARGE SCALE GENOMIC DNA]</scope>
    <source>
        <tissue evidence="2">The whole plant</tissue>
    </source>
</reference>
<reference evidence="2 3" key="1">
    <citation type="journal article" date="2016" name="Sci. Rep.">
        <title>The Dendrobium catenatum Lindl. genome sequence provides insights into polysaccharide synthase, floral development and adaptive evolution.</title>
        <authorList>
            <person name="Zhang G.Q."/>
            <person name="Xu Q."/>
            <person name="Bian C."/>
            <person name="Tsai W.C."/>
            <person name="Yeh C.M."/>
            <person name="Liu K.W."/>
            <person name="Yoshida K."/>
            <person name="Zhang L.S."/>
            <person name="Chang S.B."/>
            <person name="Chen F."/>
            <person name="Shi Y."/>
            <person name="Su Y.Y."/>
            <person name="Zhang Y.Q."/>
            <person name="Chen L.J."/>
            <person name="Yin Y."/>
            <person name="Lin M."/>
            <person name="Huang H."/>
            <person name="Deng H."/>
            <person name="Wang Z.W."/>
            <person name="Zhu S.L."/>
            <person name="Zhao X."/>
            <person name="Deng C."/>
            <person name="Niu S.C."/>
            <person name="Huang J."/>
            <person name="Wang M."/>
            <person name="Liu G.H."/>
            <person name="Yang H.J."/>
            <person name="Xiao X.J."/>
            <person name="Hsiao Y.Y."/>
            <person name="Wu W.L."/>
            <person name="Chen Y.Y."/>
            <person name="Mitsuda N."/>
            <person name="Ohme-Takagi M."/>
            <person name="Luo Y.B."/>
            <person name="Van de Peer Y."/>
            <person name="Liu Z.J."/>
        </authorList>
    </citation>
    <scope>NUCLEOTIDE SEQUENCE [LARGE SCALE GENOMIC DNA]</scope>
    <source>
        <tissue evidence="2">The whole plant</tissue>
    </source>
</reference>
<feature type="transmembrane region" description="Helical" evidence="1">
    <location>
        <begin position="81"/>
        <end position="101"/>
    </location>
</feature>
<keyword evidence="1" id="KW-0472">Membrane</keyword>
<accession>A0A2I0V6N8</accession>
<evidence type="ECO:0000313" key="2">
    <source>
        <dbReference type="EMBL" id="PKU59072.1"/>
    </source>
</evidence>
<proteinExistence type="predicted"/>